<dbReference type="PROSITE" id="PS51257">
    <property type="entry name" value="PROKAR_LIPOPROTEIN"/>
    <property type="match status" value="1"/>
</dbReference>
<evidence type="ECO:0000313" key="2">
    <source>
        <dbReference type="Proteomes" id="UP000259328"/>
    </source>
</evidence>
<proteinExistence type="predicted"/>
<name>A0A3B0PVJ3_MYCSY</name>
<sequence length="89" mass="9528">MVWKCATKILQASLIADSGVTPNLVSSSSSSCSSIFKEAVFNSVTFQATFTTGENTESMAMKAPFDKLDNSFSSFSFSSINFLLSSKST</sequence>
<reference evidence="2" key="1">
    <citation type="submission" date="2018-06" db="EMBL/GenBank/DDBJ databases">
        <authorList>
            <consortium name="Pathogen Informatics"/>
        </authorList>
    </citation>
    <scope>NUCLEOTIDE SEQUENCE [LARGE SCALE GENOMIC DNA]</scope>
    <source>
        <strain evidence="2">NCTC10124</strain>
    </source>
</reference>
<dbReference type="AlphaFoldDB" id="A0A3B0PVJ3"/>
<organism evidence="1 2">
    <name type="scientific">Mycoplasmopsis synoviae</name>
    <name type="common">Mycoplasma synoviae</name>
    <dbReference type="NCBI Taxonomy" id="2109"/>
    <lineage>
        <taxon>Bacteria</taxon>
        <taxon>Bacillati</taxon>
        <taxon>Mycoplasmatota</taxon>
        <taxon>Mycoplasmoidales</taxon>
        <taxon>Metamycoplasmataceae</taxon>
        <taxon>Mycoplasmopsis</taxon>
    </lineage>
</organism>
<accession>A0A3B0PVJ3</accession>
<dbReference type="Proteomes" id="UP000259328">
    <property type="component" value="Chromosome"/>
</dbReference>
<gene>
    <name evidence="1" type="ORF">NCTC10124_01244</name>
</gene>
<protein>
    <submittedName>
        <fullName evidence="1">Uncharacterized protein</fullName>
    </submittedName>
</protein>
<evidence type="ECO:0000313" key="1">
    <source>
        <dbReference type="EMBL" id="SYV93491.1"/>
    </source>
</evidence>
<dbReference type="EMBL" id="LS991953">
    <property type="protein sequence ID" value="SYV93491.1"/>
    <property type="molecule type" value="Genomic_DNA"/>
</dbReference>